<comment type="caution">
    <text evidence="1">The sequence shown here is derived from an EMBL/GenBank/DDBJ whole genome shotgun (WGS) entry which is preliminary data.</text>
</comment>
<evidence type="ECO:0000313" key="1">
    <source>
        <dbReference type="EMBL" id="GBN09721.1"/>
    </source>
</evidence>
<proteinExistence type="predicted"/>
<name>A0A4Y2L4T5_ARAVE</name>
<keyword evidence="2" id="KW-1185">Reference proteome</keyword>
<reference evidence="1 2" key="1">
    <citation type="journal article" date="2019" name="Sci. Rep.">
        <title>Orb-weaving spider Araneus ventricosus genome elucidates the spidroin gene catalogue.</title>
        <authorList>
            <person name="Kono N."/>
            <person name="Nakamura H."/>
            <person name="Ohtoshi R."/>
            <person name="Moran D.A.P."/>
            <person name="Shinohara A."/>
            <person name="Yoshida Y."/>
            <person name="Fujiwara M."/>
            <person name="Mori M."/>
            <person name="Tomita M."/>
            <person name="Arakawa K."/>
        </authorList>
    </citation>
    <scope>NUCLEOTIDE SEQUENCE [LARGE SCALE GENOMIC DNA]</scope>
</reference>
<sequence length="133" mass="15287">MKKEDEDCLEVHLVKFDENVRHLKSAGANLEEGDIVCHLLPPLPRSYENVIIAVDTLTSEKLTLEFVKRRLLDEEMRRANRNDVSQNTKHNISAAFASNKSPAKASPMLKLKVMKDSLRFPLKILHYMMKKTL</sequence>
<accession>A0A4Y2L4T5</accession>
<dbReference type="OrthoDB" id="6779891at2759"/>
<evidence type="ECO:0000313" key="2">
    <source>
        <dbReference type="Proteomes" id="UP000499080"/>
    </source>
</evidence>
<organism evidence="1 2">
    <name type="scientific">Araneus ventricosus</name>
    <name type="common">Orbweaver spider</name>
    <name type="synonym">Epeira ventricosa</name>
    <dbReference type="NCBI Taxonomy" id="182803"/>
    <lineage>
        <taxon>Eukaryota</taxon>
        <taxon>Metazoa</taxon>
        <taxon>Ecdysozoa</taxon>
        <taxon>Arthropoda</taxon>
        <taxon>Chelicerata</taxon>
        <taxon>Arachnida</taxon>
        <taxon>Araneae</taxon>
        <taxon>Araneomorphae</taxon>
        <taxon>Entelegynae</taxon>
        <taxon>Araneoidea</taxon>
        <taxon>Araneidae</taxon>
        <taxon>Araneus</taxon>
    </lineage>
</organism>
<gene>
    <name evidence="1" type="ORF">AVEN_51343_1</name>
</gene>
<protein>
    <submittedName>
        <fullName evidence="1">Uncharacterized protein</fullName>
    </submittedName>
</protein>
<dbReference type="EMBL" id="BGPR01005387">
    <property type="protein sequence ID" value="GBN09721.1"/>
    <property type="molecule type" value="Genomic_DNA"/>
</dbReference>
<dbReference type="Pfam" id="PF14223">
    <property type="entry name" value="Retrotran_gag_2"/>
    <property type="match status" value="1"/>
</dbReference>
<dbReference type="AlphaFoldDB" id="A0A4Y2L4T5"/>
<dbReference type="Proteomes" id="UP000499080">
    <property type="component" value="Unassembled WGS sequence"/>
</dbReference>